<evidence type="ECO:0000256" key="7">
    <source>
        <dbReference type="ARBA" id="ARBA00022676"/>
    </source>
</evidence>
<evidence type="ECO:0000259" key="24">
    <source>
        <dbReference type="Pfam" id="PF02434"/>
    </source>
</evidence>
<dbReference type="VEuPathDB" id="VectorBase:MDOA012956"/>
<dbReference type="EnsemblMetazoa" id="MDOA012956-RA">
    <property type="protein sequence ID" value="MDOA012956-PA"/>
    <property type="gene ID" value="MDOA012956"/>
</dbReference>
<dbReference type="PANTHER" id="PTHR23033:SF14">
    <property type="entry name" value="GLYCOPROTEIN-N-ACETYLGALACTOSAMINE 3-BETA-GALACTOSYLTRANSFERASE 1-RELATED"/>
    <property type="match status" value="1"/>
</dbReference>
<evidence type="ECO:0000256" key="17">
    <source>
        <dbReference type="ARBA" id="ARBA00023211"/>
    </source>
</evidence>
<dbReference type="GeneID" id="101898628"/>
<keyword evidence="9 23" id="KW-0812">Transmembrane</keyword>
<dbReference type="GO" id="GO:0016020">
    <property type="term" value="C:membrane"/>
    <property type="evidence" value="ECO:0007669"/>
    <property type="project" value="UniProtKB-SubCell"/>
</dbReference>
<dbReference type="InterPro" id="IPR003378">
    <property type="entry name" value="Fringe-like_glycosylTrfase"/>
</dbReference>
<comment type="similarity">
    <text evidence="4">Belongs to the glycosyltransferase 31 family. Beta3-Gal-T subfamily.</text>
</comment>
<dbReference type="UniPathway" id="UPA00378"/>
<dbReference type="GO" id="GO:0030145">
    <property type="term" value="F:manganese ion binding"/>
    <property type="evidence" value="ECO:0007669"/>
    <property type="project" value="UniProtKB-ARBA"/>
</dbReference>
<evidence type="ECO:0000256" key="14">
    <source>
        <dbReference type="ARBA" id="ARBA00023136"/>
    </source>
</evidence>
<dbReference type="GO" id="GO:0016263">
    <property type="term" value="F:glycoprotein-N-acetylgalactosamine 3-beta-galactosyltransferase activity"/>
    <property type="evidence" value="ECO:0007669"/>
    <property type="project" value="UniProtKB-EC"/>
</dbReference>
<keyword evidence="7" id="KW-0328">Glycosyltransferase</keyword>
<keyword evidence="11" id="KW-0547">Nucleotide-binding</keyword>
<dbReference type="KEGG" id="mde:101898628"/>
<dbReference type="Pfam" id="PF02434">
    <property type="entry name" value="Fringe"/>
    <property type="match status" value="1"/>
</dbReference>
<dbReference type="EnsemblMetazoa" id="MDOA012956-RB">
    <property type="protein sequence ID" value="MDOA012956-PB"/>
    <property type="gene ID" value="MDOA012956"/>
</dbReference>
<evidence type="ECO:0000256" key="20">
    <source>
        <dbReference type="ARBA" id="ARBA00042009"/>
    </source>
</evidence>
<dbReference type="AlphaFoldDB" id="A0A1I8N9F8"/>
<proteinExistence type="inferred from homology"/>
<accession>A0A1I8N9F8</accession>
<dbReference type="EnsemblMetazoa" id="MDOA012956-RC">
    <property type="protein sequence ID" value="MDOA012956-PC"/>
    <property type="gene ID" value="MDOA012956"/>
</dbReference>
<evidence type="ECO:0000256" key="22">
    <source>
        <dbReference type="ARBA" id="ARBA00059245"/>
    </source>
</evidence>
<evidence type="ECO:0000256" key="11">
    <source>
        <dbReference type="ARBA" id="ARBA00022741"/>
    </source>
</evidence>
<evidence type="ECO:0000313" key="26">
    <source>
        <dbReference type="Proteomes" id="UP001652621"/>
    </source>
</evidence>
<dbReference type="RefSeq" id="XP_005191215.1">
    <property type="nucleotide sequence ID" value="XM_005191158.3"/>
</dbReference>
<evidence type="ECO:0000256" key="8">
    <source>
        <dbReference type="ARBA" id="ARBA00022679"/>
    </source>
</evidence>
<keyword evidence="8" id="KW-0808">Transferase</keyword>
<keyword evidence="17" id="KW-0464">Manganese</keyword>
<keyword evidence="15" id="KW-1015">Disulfide bond</keyword>
<dbReference type="eggNOG" id="KOG2246">
    <property type="taxonomic scope" value="Eukaryota"/>
</dbReference>
<dbReference type="STRING" id="7370.A0A1I8N9F8"/>
<reference evidence="27" key="2">
    <citation type="submission" date="2025-04" db="UniProtKB">
        <authorList>
            <consortium name="RefSeq"/>
        </authorList>
    </citation>
    <scope>IDENTIFICATION</scope>
    <source>
        <strain evidence="27">Aabys</strain>
    </source>
</reference>
<evidence type="ECO:0000256" key="2">
    <source>
        <dbReference type="ARBA" id="ARBA00004606"/>
    </source>
</evidence>
<feature type="transmembrane region" description="Helical" evidence="23">
    <location>
        <begin position="12"/>
        <end position="29"/>
    </location>
</feature>
<evidence type="ECO:0000256" key="10">
    <source>
        <dbReference type="ARBA" id="ARBA00022723"/>
    </source>
</evidence>
<feature type="domain" description="Fringe-like glycosyltransferase" evidence="24">
    <location>
        <begin position="142"/>
        <end position="302"/>
    </location>
</feature>
<evidence type="ECO:0000256" key="15">
    <source>
        <dbReference type="ARBA" id="ARBA00023157"/>
    </source>
</evidence>
<evidence type="ECO:0000256" key="21">
    <source>
        <dbReference type="ARBA" id="ARBA00043065"/>
    </source>
</evidence>
<dbReference type="InterPro" id="IPR026050">
    <property type="entry name" value="C1GALT1/C1GALT1_chp1"/>
</dbReference>
<dbReference type="GO" id="GO:0000166">
    <property type="term" value="F:nucleotide binding"/>
    <property type="evidence" value="ECO:0007669"/>
    <property type="project" value="UniProtKB-KW"/>
</dbReference>
<evidence type="ECO:0000256" key="9">
    <source>
        <dbReference type="ARBA" id="ARBA00022692"/>
    </source>
</evidence>
<dbReference type="EC" id="2.4.1.122" evidence="6"/>
<evidence type="ECO:0000256" key="6">
    <source>
        <dbReference type="ARBA" id="ARBA00012557"/>
    </source>
</evidence>
<gene>
    <name evidence="25" type="primary">101898628</name>
    <name evidence="27" type="synonym">LOC101898628</name>
</gene>
<evidence type="ECO:0000256" key="16">
    <source>
        <dbReference type="ARBA" id="ARBA00023180"/>
    </source>
</evidence>
<evidence type="ECO:0000313" key="27">
    <source>
        <dbReference type="RefSeq" id="XP_005191215.1"/>
    </source>
</evidence>
<name>A0A1I8N9F8_MUSDO</name>
<keyword evidence="14 23" id="KW-0472">Membrane</keyword>
<keyword evidence="26" id="KW-1185">Reference proteome</keyword>
<evidence type="ECO:0000256" key="19">
    <source>
        <dbReference type="ARBA" id="ARBA00041226"/>
    </source>
</evidence>
<evidence type="ECO:0000256" key="3">
    <source>
        <dbReference type="ARBA" id="ARBA00004922"/>
    </source>
</evidence>
<keyword evidence="16" id="KW-0325">Glycoprotein</keyword>
<dbReference type="VEuPathDB" id="VectorBase:MDOMA2_010041"/>
<keyword evidence="12" id="KW-0735">Signal-anchor</keyword>
<evidence type="ECO:0000256" key="18">
    <source>
        <dbReference type="ARBA" id="ARBA00040898"/>
    </source>
</evidence>
<evidence type="ECO:0000256" key="23">
    <source>
        <dbReference type="SAM" id="Phobius"/>
    </source>
</evidence>
<dbReference type="OrthoDB" id="414175at2759"/>
<dbReference type="PANTHER" id="PTHR23033">
    <property type="entry name" value="BETA1,3-GALACTOSYLTRANSFERASE"/>
    <property type="match status" value="1"/>
</dbReference>
<evidence type="ECO:0000256" key="12">
    <source>
        <dbReference type="ARBA" id="ARBA00022968"/>
    </source>
</evidence>
<evidence type="ECO:0000256" key="1">
    <source>
        <dbReference type="ARBA" id="ARBA00001936"/>
    </source>
</evidence>
<dbReference type="FunFam" id="3.90.550.50:FF:000017">
    <property type="entry name" value="Glycoprotein-N-acetylgalactosamine 3-beta-galactosyltransferase 1"/>
    <property type="match status" value="1"/>
</dbReference>
<dbReference type="Gene3D" id="3.90.550.50">
    <property type="match status" value="1"/>
</dbReference>
<comment type="subcellular location">
    <subcellularLocation>
        <location evidence="2">Membrane</location>
        <topology evidence="2">Single-pass type II membrane protein</topology>
    </subcellularLocation>
</comment>
<evidence type="ECO:0000256" key="13">
    <source>
        <dbReference type="ARBA" id="ARBA00022989"/>
    </source>
</evidence>
<evidence type="ECO:0000256" key="5">
    <source>
        <dbReference type="ARBA" id="ARBA00011748"/>
    </source>
</evidence>
<evidence type="ECO:0000256" key="4">
    <source>
        <dbReference type="ARBA" id="ARBA00006462"/>
    </source>
</evidence>
<comment type="subunit">
    <text evidence="5">Homodimer; disulfide-linked.</text>
</comment>
<keyword evidence="10" id="KW-0479">Metal-binding</keyword>
<keyword evidence="13 23" id="KW-1133">Transmembrane helix</keyword>
<organism evidence="25">
    <name type="scientific">Musca domestica</name>
    <name type="common">House fly</name>
    <dbReference type="NCBI Taxonomy" id="7370"/>
    <lineage>
        <taxon>Eukaryota</taxon>
        <taxon>Metazoa</taxon>
        <taxon>Ecdysozoa</taxon>
        <taxon>Arthropoda</taxon>
        <taxon>Hexapoda</taxon>
        <taxon>Insecta</taxon>
        <taxon>Pterygota</taxon>
        <taxon>Neoptera</taxon>
        <taxon>Endopterygota</taxon>
        <taxon>Diptera</taxon>
        <taxon>Brachycera</taxon>
        <taxon>Muscomorpha</taxon>
        <taxon>Muscoidea</taxon>
        <taxon>Muscidae</taxon>
        <taxon>Musca</taxon>
    </lineage>
</organism>
<protein>
    <recommendedName>
        <fullName evidence="18">Glycoprotein-N-acetylgalactosamine 3-beta-galactosyltransferase 1</fullName>
        <ecNumber evidence="6">2.4.1.122</ecNumber>
    </recommendedName>
    <alternativeName>
        <fullName evidence="20">Core 1 O-glycan T-synthase</fullName>
    </alternativeName>
    <alternativeName>
        <fullName evidence="21">Core 1 UDP-galactose:N-acetylgalactosamine-alpha-R beta 1,3-galactosyltransferase 1</fullName>
    </alternativeName>
    <alternativeName>
        <fullName evidence="19">Core 1 beta1,3-galactosyltransferase 1</fullName>
    </alternativeName>
</protein>
<evidence type="ECO:0000313" key="25">
    <source>
        <dbReference type="EnsemblMetazoa" id="MDOA012956-PC"/>
    </source>
</evidence>
<comment type="function">
    <text evidence="22">Glycosyltransferase that generates the core 1 O-glycan Gal-beta1-3GalNAc-alpha1-Ser/Thr (T antigen), which is a precursor for many extended O-glycans in glycoproteins.</text>
</comment>
<dbReference type="Proteomes" id="UP001652621">
    <property type="component" value="Unplaced"/>
</dbReference>
<comment type="cofactor">
    <cofactor evidence="1">
        <name>Mn(2+)</name>
        <dbReference type="ChEBI" id="CHEBI:29035"/>
    </cofactor>
</comment>
<comment type="pathway">
    <text evidence="3">Protein modification; protein glycosylation.</text>
</comment>
<reference evidence="25" key="1">
    <citation type="submission" date="2020-05" db="UniProtKB">
        <authorList>
            <consortium name="EnsemblMetazoa"/>
        </authorList>
    </citation>
    <scope>IDENTIFICATION</scope>
    <source>
        <strain evidence="25">Aabys</strain>
    </source>
</reference>
<sequence length="409" mass="47381">MYSQGGVSNLKLFVTLMIGIAIGFTFSQVTDTSKYEIPNIANTVRYQDLWTQSNPGQEIKEDDEGHEEESTDNYVNEVLDHDVISRNPREDNGQEEESIIRDTNQNHSIKETVVNDYRYYEVNTTIADKLYDEVKVLCWILTGPANHQKKAIHIKNTWGSRCNKLLFMSSQEDEELGAVKLPGVGEGRGKLWNKTREAFKYVYEHYLDEYDWFLKADDDTYVIVENLRLFLYPMSKDAPVYFGCKFKPHVRQGYMSGGAGYVLSRTALKRFVELGHNNRMICRKGLGGSEDAEMGRCLQNVGVVAGDSRDELLRGRFFPTQPSGHLKPKDKTSWYWRYIFYKTNDGLDCCSNYAISFHYVQPDQMYVMDYLIYQLKPFGILPTYLELPPKHNMDELLDKWRNEVSDNPL</sequence>